<proteinExistence type="predicted"/>
<evidence type="ECO:0000313" key="1">
    <source>
        <dbReference type="EMBL" id="KAK3754281.1"/>
    </source>
</evidence>
<dbReference type="EMBL" id="JAWDGP010005682">
    <property type="protein sequence ID" value="KAK3754281.1"/>
    <property type="molecule type" value="Genomic_DNA"/>
</dbReference>
<comment type="caution">
    <text evidence="1">The sequence shown here is derived from an EMBL/GenBank/DDBJ whole genome shotgun (WGS) entry which is preliminary data.</text>
</comment>
<sequence length="67" mass="7473">MLGRHWVEPHQNSAILRLDVSVAINMLGRHWVEPHPNSAILKLDVSMAVDVRTAQGGTSSKQRYPEA</sequence>
<organism evidence="1 2">
    <name type="scientific">Elysia crispata</name>
    <name type="common">lettuce slug</name>
    <dbReference type="NCBI Taxonomy" id="231223"/>
    <lineage>
        <taxon>Eukaryota</taxon>
        <taxon>Metazoa</taxon>
        <taxon>Spiralia</taxon>
        <taxon>Lophotrochozoa</taxon>
        <taxon>Mollusca</taxon>
        <taxon>Gastropoda</taxon>
        <taxon>Heterobranchia</taxon>
        <taxon>Euthyneura</taxon>
        <taxon>Panpulmonata</taxon>
        <taxon>Sacoglossa</taxon>
        <taxon>Placobranchoidea</taxon>
        <taxon>Plakobranchidae</taxon>
        <taxon>Elysia</taxon>
    </lineage>
</organism>
<evidence type="ECO:0000313" key="2">
    <source>
        <dbReference type="Proteomes" id="UP001283361"/>
    </source>
</evidence>
<gene>
    <name evidence="1" type="ORF">RRG08_050943</name>
</gene>
<accession>A0AAE0YQA2</accession>
<dbReference type="AlphaFoldDB" id="A0AAE0YQA2"/>
<dbReference type="Proteomes" id="UP001283361">
    <property type="component" value="Unassembled WGS sequence"/>
</dbReference>
<keyword evidence="2" id="KW-1185">Reference proteome</keyword>
<protein>
    <submittedName>
        <fullName evidence="1">Uncharacterized protein</fullName>
    </submittedName>
</protein>
<name>A0AAE0YQA2_9GAST</name>
<reference evidence="1" key="1">
    <citation type="journal article" date="2023" name="G3 (Bethesda)">
        <title>A reference genome for the long-term kleptoplast-retaining sea slug Elysia crispata morphotype clarki.</title>
        <authorList>
            <person name="Eastman K.E."/>
            <person name="Pendleton A.L."/>
            <person name="Shaikh M.A."/>
            <person name="Suttiyut T."/>
            <person name="Ogas R."/>
            <person name="Tomko P."/>
            <person name="Gavelis G."/>
            <person name="Widhalm J.R."/>
            <person name="Wisecaver J.H."/>
        </authorList>
    </citation>
    <scope>NUCLEOTIDE SEQUENCE</scope>
    <source>
        <strain evidence="1">ECLA1</strain>
    </source>
</reference>